<dbReference type="GeneID" id="39580985"/>
<accession>A0A3N2PPU1</accession>
<keyword evidence="2" id="KW-1185">Reference proteome</keyword>
<dbReference type="STRING" id="1314773.A0A3N2PPU1"/>
<gene>
    <name evidence="1" type="ORF">SODALDRAFT_335619</name>
</gene>
<dbReference type="OrthoDB" id="3596146at2759"/>
<evidence type="ECO:0000313" key="2">
    <source>
        <dbReference type="Proteomes" id="UP000272025"/>
    </source>
</evidence>
<dbReference type="Proteomes" id="UP000272025">
    <property type="component" value="Unassembled WGS sequence"/>
</dbReference>
<sequence length="261" mass="28768">MAVPTAIVTGARMLNEVEEGSLDEVLTSLRTNLSVLSAFPAPSTKESPQRFKSHGDPDLDALLDRNLRATQSATLQLTGRYLPLVYNLVSKLIAAPRNKAIVIIDTENRFDPTCLTAQYSSRLDDLHHVHVYRTPRCGSDHLQALVASVEAQMLYSRHESRGREWWGTIVIGSLSASPSASATASGPAMTSTRGSTAHVTASWKGWLRVDREDVERFHPAASAREALADRERRQVAVDSAGWAASCQWGGFTFRPEEERRQ</sequence>
<proteinExistence type="predicted"/>
<name>A0A3N2PPU1_SODAK</name>
<protein>
    <submittedName>
        <fullName evidence="1">Uncharacterized protein</fullName>
    </submittedName>
</protein>
<dbReference type="RefSeq" id="XP_028464327.1">
    <property type="nucleotide sequence ID" value="XM_028612507.1"/>
</dbReference>
<evidence type="ECO:0000313" key="1">
    <source>
        <dbReference type="EMBL" id="ROT36521.1"/>
    </source>
</evidence>
<dbReference type="AlphaFoldDB" id="A0A3N2PPU1"/>
<organism evidence="1 2">
    <name type="scientific">Sodiomyces alkalinus (strain CBS 110278 / VKM F-3762 / F11)</name>
    <name type="common">Alkaliphilic filamentous fungus</name>
    <dbReference type="NCBI Taxonomy" id="1314773"/>
    <lineage>
        <taxon>Eukaryota</taxon>
        <taxon>Fungi</taxon>
        <taxon>Dikarya</taxon>
        <taxon>Ascomycota</taxon>
        <taxon>Pezizomycotina</taxon>
        <taxon>Sordariomycetes</taxon>
        <taxon>Hypocreomycetidae</taxon>
        <taxon>Glomerellales</taxon>
        <taxon>Plectosphaerellaceae</taxon>
        <taxon>Sodiomyces</taxon>
    </lineage>
</organism>
<dbReference type="EMBL" id="ML119059">
    <property type="protein sequence ID" value="ROT36521.1"/>
    <property type="molecule type" value="Genomic_DNA"/>
</dbReference>
<reference evidence="1 2" key="1">
    <citation type="journal article" date="2018" name="Mol. Ecol.">
        <title>The obligate alkalophilic soda-lake fungus Sodiomyces alkalinus has shifted to a protein diet.</title>
        <authorList>
            <person name="Grum-Grzhimaylo A.A."/>
            <person name="Falkoski D.L."/>
            <person name="van den Heuvel J."/>
            <person name="Valero-Jimenez C.A."/>
            <person name="Min B."/>
            <person name="Choi I.G."/>
            <person name="Lipzen A."/>
            <person name="Daum C.G."/>
            <person name="Aanen D.K."/>
            <person name="Tsang A."/>
            <person name="Henrissat B."/>
            <person name="Bilanenko E.N."/>
            <person name="de Vries R.P."/>
            <person name="van Kan J.A.L."/>
            <person name="Grigoriev I.V."/>
            <person name="Debets A.J.M."/>
        </authorList>
    </citation>
    <scope>NUCLEOTIDE SEQUENCE [LARGE SCALE GENOMIC DNA]</scope>
    <source>
        <strain evidence="1 2">F11</strain>
    </source>
</reference>